<dbReference type="EMBL" id="JAIWYP010000005">
    <property type="protein sequence ID" value="KAH3822548.1"/>
    <property type="molecule type" value="Genomic_DNA"/>
</dbReference>
<evidence type="ECO:0000313" key="5">
    <source>
        <dbReference type="Proteomes" id="UP000828390"/>
    </source>
</evidence>
<evidence type="ECO:0000313" key="4">
    <source>
        <dbReference type="EMBL" id="KAH3822548.1"/>
    </source>
</evidence>
<protein>
    <submittedName>
        <fullName evidence="3">Uncharacterized protein</fullName>
    </submittedName>
</protein>
<feature type="region of interest" description="Disordered" evidence="1">
    <location>
        <begin position="109"/>
        <end position="134"/>
    </location>
</feature>
<evidence type="ECO:0000313" key="3">
    <source>
        <dbReference type="EMBL" id="KAH3788330.1"/>
    </source>
</evidence>
<proteinExistence type="predicted"/>
<dbReference type="AlphaFoldDB" id="A0A9D4IVI0"/>
<organism evidence="3 5">
    <name type="scientific">Dreissena polymorpha</name>
    <name type="common">Zebra mussel</name>
    <name type="synonym">Mytilus polymorpha</name>
    <dbReference type="NCBI Taxonomy" id="45954"/>
    <lineage>
        <taxon>Eukaryota</taxon>
        <taxon>Metazoa</taxon>
        <taxon>Spiralia</taxon>
        <taxon>Lophotrochozoa</taxon>
        <taxon>Mollusca</taxon>
        <taxon>Bivalvia</taxon>
        <taxon>Autobranchia</taxon>
        <taxon>Heteroconchia</taxon>
        <taxon>Euheterodonta</taxon>
        <taxon>Imparidentia</taxon>
        <taxon>Neoheterodontei</taxon>
        <taxon>Myida</taxon>
        <taxon>Dreissenoidea</taxon>
        <taxon>Dreissenidae</taxon>
        <taxon>Dreissena</taxon>
    </lineage>
</organism>
<evidence type="ECO:0000256" key="1">
    <source>
        <dbReference type="SAM" id="MobiDB-lite"/>
    </source>
</evidence>
<dbReference type="Proteomes" id="UP000828390">
    <property type="component" value="Unassembled WGS sequence"/>
</dbReference>
<keyword evidence="5" id="KW-1185">Reference proteome</keyword>
<reference evidence="3" key="2">
    <citation type="submission" date="2020-11" db="EMBL/GenBank/DDBJ databases">
        <authorList>
            <person name="McCartney M.A."/>
            <person name="Auch B."/>
            <person name="Kono T."/>
            <person name="Mallez S."/>
            <person name="Becker A."/>
            <person name="Gohl D.M."/>
            <person name="Silverstein K.A.T."/>
            <person name="Koren S."/>
            <person name="Bechman K.B."/>
            <person name="Herman A."/>
            <person name="Abrahante J.E."/>
            <person name="Garbe J."/>
        </authorList>
    </citation>
    <scope>NUCLEOTIDE SEQUENCE</scope>
    <source>
        <strain evidence="3">Duluth1</strain>
        <tissue evidence="3">Whole animal</tissue>
    </source>
</reference>
<feature type="region of interest" description="Disordered" evidence="1">
    <location>
        <begin position="42"/>
        <end position="76"/>
    </location>
</feature>
<sequence>MTSWGIEGFRKSFVIRPVDAHTFGLARMSREQRRRHRLTRGYKTSARHPFPTLFGREESELRERKSRPSNASKTDEYRGKLNIMSRFIRDTDLYNARCSSRLNDSHDAIEEDELTEELSMRTPGDGMETESVTSGMQRDRMCNTCWDTDEGGFSESESDVSDLNKCFVTSSNDTRTAELCWSEDESAFFDDSDCSSVCELEKNLLWVREASYCRLDRMPGCRRRSGPGSCSRLWNPDVTRDAASHEVTSCNIIDILMFNTASLSFVISL</sequence>
<dbReference type="EMBL" id="JAIWYP010000008">
    <property type="protein sequence ID" value="KAH3788328.1"/>
    <property type="molecule type" value="Genomic_DNA"/>
</dbReference>
<reference evidence="3" key="1">
    <citation type="journal article" date="2019" name="bioRxiv">
        <title>The Genome of the Zebra Mussel, Dreissena polymorpha: A Resource for Invasive Species Research.</title>
        <authorList>
            <person name="McCartney M.A."/>
            <person name="Auch B."/>
            <person name="Kono T."/>
            <person name="Mallez S."/>
            <person name="Zhang Y."/>
            <person name="Obille A."/>
            <person name="Becker A."/>
            <person name="Abrahante J.E."/>
            <person name="Garbe J."/>
            <person name="Badalamenti J.P."/>
            <person name="Herman A."/>
            <person name="Mangelson H."/>
            <person name="Liachko I."/>
            <person name="Sullivan S."/>
            <person name="Sone E.D."/>
            <person name="Koren S."/>
            <person name="Silverstein K.A.T."/>
            <person name="Beckman K.B."/>
            <person name="Gohl D.M."/>
        </authorList>
    </citation>
    <scope>NUCLEOTIDE SEQUENCE</scope>
    <source>
        <strain evidence="3">Duluth1</strain>
        <tissue evidence="3">Whole animal</tissue>
    </source>
</reference>
<dbReference type="EMBL" id="JAIWYP010000008">
    <property type="protein sequence ID" value="KAH3788330.1"/>
    <property type="molecule type" value="Genomic_DNA"/>
</dbReference>
<name>A0A9D4IVI0_DREPO</name>
<accession>A0A9D4IVI0</accession>
<comment type="caution">
    <text evidence="3">The sequence shown here is derived from an EMBL/GenBank/DDBJ whole genome shotgun (WGS) entry which is preliminary data.</text>
</comment>
<gene>
    <name evidence="4" type="ORF">DPMN_124332</name>
    <name evidence="2" type="ORF">DPMN_166465</name>
    <name evidence="3" type="ORF">DPMN_166467</name>
</gene>
<evidence type="ECO:0000313" key="2">
    <source>
        <dbReference type="EMBL" id="KAH3788328.1"/>
    </source>
</evidence>